<dbReference type="PANTHER" id="PTHR44196">
    <property type="entry name" value="DEHYDROGENASE/REDUCTASE SDR FAMILY MEMBER 7B"/>
    <property type="match status" value="1"/>
</dbReference>
<evidence type="ECO:0000256" key="2">
    <source>
        <dbReference type="ARBA" id="ARBA00023002"/>
    </source>
</evidence>
<dbReference type="SUPFAM" id="SSF51735">
    <property type="entry name" value="NAD(P)-binding Rossmann-fold domains"/>
    <property type="match status" value="1"/>
</dbReference>
<dbReference type="EMBL" id="FNEM01000002">
    <property type="protein sequence ID" value="SDI54669.1"/>
    <property type="molecule type" value="Genomic_DNA"/>
</dbReference>
<dbReference type="InterPro" id="IPR002347">
    <property type="entry name" value="SDR_fam"/>
</dbReference>
<evidence type="ECO:0000313" key="4">
    <source>
        <dbReference type="Proteomes" id="UP000199527"/>
    </source>
</evidence>
<dbReference type="PANTHER" id="PTHR44196:SF3">
    <property type="entry name" value="SHORT CHAIN DEHYDROGENASE FAMILY PROTEIN"/>
    <property type="match status" value="1"/>
</dbReference>
<keyword evidence="2" id="KW-0560">Oxidoreductase</keyword>
<keyword evidence="4" id="KW-1185">Reference proteome</keyword>
<dbReference type="Gene3D" id="3.40.50.720">
    <property type="entry name" value="NAD(P)-binding Rossmann-like Domain"/>
    <property type="match status" value="1"/>
</dbReference>
<dbReference type="GO" id="GO:0016491">
    <property type="term" value="F:oxidoreductase activity"/>
    <property type="evidence" value="ECO:0007669"/>
    <property type="project" value="UniProtKB-KW"/>
</dbReference>
<dbReference type="InterPro" id="IPR036291">
    <property type="entry name" value="NAD(P)-bd_dom_sf"/>
</dbReference>
<accession>A0A1G8LG82</accession>
<sequence length="241" mass="26761">MSQLSAIIVGANAGLSQMLAHKLASEGVRLGLLAADLDALAPTLDKLPDNTLAREINIFDADASRAALQSLWQQFDGVQLVIINTAASHQELDLPWAADRQVLEVNVTGFTALANAAFAEFREQKYGQLAAITSIAGERGGASSAFHASKAFQQNYLQGLRLHAQRLKLPITISDLRLGFMEKMQARGSKAWGSNLNTMATQILKDLKRARHTSYITRRWRLIAWLGRWLPEFIYNKRKYK</sequence>
<proteinExistence type="inferred from homology"/>
<dbReference type="OrthoDB" id="335726at2"/>
<dbReference type="Proteomes" id="UP000199527">
    <property type="component" value="Unassembled WGS sequence"/>
</dbReference>
<dbReference type="RefSeq" id="WP_090361550.1">
    <property type="nucleotide sequence ID" value="NZ_FNEM01000002.1"/>
</dbReference>
<evidence type="ECO:0000313" key="3">
    <source>
        <dbReference type="EMBL" id="SDI54669.1"/>
    </source>
</evidence>
<comment type="similarity">
    <text evidence="1">Belongs to the short-chain dehydrogenases/reductases (SDR) family.</text>
</comment>
<reference evidence="4" key="1">
    <citation type="submission" date="2016-10" db="EMBL/GenBank/DDBJ databases">
        <authorList>
            <person name="Varghese N."/>
            <person name="Submissions S."/>
        </authorList>
    </citation>
    <scope>NUCLEOTIDE SEQUENCE [LARGE SCALE GENOMIC DNA]</scope>
    <source>
        <strain evidence="4">DSM 23317</strain>
    </source>
</reference>
<name>A0A1G8LG82_9GAMM</name>
<organism evidence="3 4">
    <name type="scientific">Ferrimonas sediminum</name>
    <dbReference type="NCBI Taxonomy" id="718193"/>
    <lineage>
        <taxon>Bacteria</taxon>
        <taxon>Pseudomonadati</taxon>
        <taxon>Pseudomonadota</taxon>
        <taxon>Gammaproteobacteria</taxon>
        <taxon>Alteromonadales</taxon>
        <taxon>Ferrimonadaceae</taxon>
        <taxon>Ferrimonas</taxon>
    </lineage>
</organism>
<protein>
    <submittedName>
        <fullName evidence="3">Short-chain dehydrogenase</fullName>
    </submittedName>
</protein>
<gene>
    <name evidence="3" type="ORF">SAMN04488540_10252</name>
</gene>
<dbReference type="Pfam" id="PF00106">
    <property type="entry name" value="adh_short"/>
    <property type="match status" value="1"/>
</dbReference>
<dbReference type="GO" id="GO:0016020">
    <property type="term" value="C:membrane"/>
    <property type="evidence" value="ECO:0007669"/>
    <property type="project" value="TreeGrafter"/>
</dbReference>
<dbReference type="AlphaFoldDB" id="A0A1G8LG82"/>
<evidence type="ECO:0000256" key="1">
    <source>
        <dbReference type="ARBA" id="ARBA00006484"/>
    </source>
</evidence>